<keyword evidence="2" id="KW-1185">Reference proteome</keyword>
<proteinExistence type="predicted"/>
<gene>
    <name evidence="1" type="ORF">BDY19DRAFT_609136</name>
</gene>
<name>A0ACB8TPK4_9APHY</name>
<protein>
    <submittedName>
        <fullName evidence="1">Uncharacterized protein</fullName>
    </submittedName>
</protein>
<evidence type="ECO:0000313" key="1">
    <source>
        <dbReference type="EMBL" id="KAI0083888.1"/>
    </source>
</evidence>
<dbReference type="Proteomes" id="UP001055072">
    <property type="component" value="Unassembled WGS sequence"/>
</dbReference>
<accession>A0ACB8TPK4</accession>
<reference evidence="1" key="1">
    <citation type="journal article" date="2021" name="Environ. Microbiol.">
        <title>Gene family expansions and transcriptome signatures uncover fungal adaptations to wood decay.</title>
        <authorList>
            <person name="Hage H."/>
            <person name="Miyauchi S."/>
            <person name="Viragh M."/>
            <person name="Drula E."/>
            <person name="Min B."/>
            <person name="Chaduli D."/>
            <person name="Navarro D."/>
            <person name="Favel A."/>
            <person name="Norest M."/>
            <person name="Lesage-Meessen L."/>
            <person name="Balint B."/>
            <person name="Merenyi Z."/>
            <person name="de Eugenio L."/>
            <person name="Morin E."/>
            <person name="Martinez A.T."/>
            <person name="Baldrian P."/>
            <person name="Stursova M."/>
            <person name="Martinez M.J."/>
            <person name="Novotny C."/>
            <person name="Magnuson J.K."/>
            <person name="Spatafora J.W."/>
            <person name="Maurice S."/>
            <person name="Pangilinan J."/>
            <person name="Andreopoulos W."/>
            <person name="LaButti K."/>
            <person name="Hundley H."/>
            <person name="Na H."/>
            <person name="Kuo A."/>
            <person name="Barry K."/>
            <person name="Lipzen A."/>
            <person name="Henrissat B."/>
            <person name="Riley R."/>
            <person name="Ahrendt S."/>
            <person name="Nagy L.G."/>
            <person name="Grigoriev I.V."/>
            <person name="Martin F."/>
            <person name="Rosso M.N."/>
        </authorList>
    </citation>
    <scope>NUCLEOTIDE SEQUENCE</scope>
    <source>
        <strain evidence="1">CBS 384.51</strain>
    </source>
</reference>
<organism evidence="1 2">
    <name type="scientific">Irpex rosettiformis</name>
    <dbReference type="NCBI Taxonomy" id="378272"/>
    <lineage>
        <taxon>Eukaryota</taxon>
        <taxon>Fungi</taxon>
        <taxon>Dikarya</taxon>
        <taxon>Basidiomycota</taxon>
        <taxon>Agaricomycotina</taxon>
        <taxon>Agaricomycetes</taxon>
        <taxon>Polyporales</taxon>
        <taxon>Irpicaceae</taxon>
        <taxon>Irpex</taxon>
    </lineage>
</organism>
<sequence length="75" mass="9074">MVCRTHLEIREKCLESERAEFQSKHDELEKRLGNLSVKMKENENRYQMQITNLEKEKQMLSEQYEQAIVLKTMNN</sequence>
<dbReference type="EMBL" id="MU274951">
    <property type="protein sequence ID" value="KAI0083888.1"/>
    <property type="molecule type" value="Genomic_DNA"/>
</dbReference>
<comment type="caution">
    <text evidence="1">The sequence shown here is derived from an EMBL/GenBank/DDBJ whole genome shotgun (WGS) entry which is preliminary data.</text>
</comment>
<evidence type="ECO:0000313" key="2">
    <source>
        <dbReference type="Proteomes" id="UP001055072"/>
    </source>
</evidence>